<evidence type="ECO:0000256" key="2">
    <source>
        <dbReference type="ARBA" id="ARBA00022801"/>
    </source>
</evidence>
<evidence type="ECO:0000256" key="1">
    <source>
        <dbReference type="ARBA" id="ARBA00009589"/>
    </source>
</evidence>
<dbReference type="RefSeq" id="WP_204604503.1">
    <property type="nucleotide sequence ID" value="NZ_JBHSED010000071.1"/>
</dbReference>
<dbReference type="InterPro" id="IPR010708">
    <property type="entry name" value="5'(3')-deoxyribonucleotidase"/>
</dbReference>
<dbReference type="InterPro" id="IPR023214">
    <property type="entry name" value="HAD_sf"/>
</dbReference>
<comment type="similarity">
    <text evidence="1 3">Belongs to the 5'(3')-deoxyribonucleotidase family.</text>
</comment>
<name>A0ABV8SIH4_9BACL</name>
<evidence type="ECO:0000313" key="5">
    <source>
        <dbReference type="Proteomes" id="UP001595755"/>
    </source>
</evidence>
<sequence>MKLGFDIDDTLLNLREQAFRIYNAKLNRQVDIEAFHALTCISVHEPFGLTSEEGRAMWDRHRDEIYDTAAPFANAVEVLRELDRRGHEVYYITARTAQYCERTRRSIAEIGFPVREGRFFCGMGDLEKVHIIKKLGLDYYFDDKPKVLDTLGELELAVYVKDNSYNRELNMPRIVDWNELLQLVDEDERM</sequence>
<keyword evidence="5" id="KW-1185">Reference proteome</keyword>
<dbReference type="SUPFAM" id="SSF56784">
    <property type="entry name" value="HAD-like"/>
    <property type="match status" value="1"/>
</dbReference>
<keyword evidence="2 3" id="KW-0378">Hydrolase</keyword>
<protein>
    <recommendedName>
        <fullName evidence="3">Nucleotidase</fullName>
        <ecNumber evidence="3">3.1.3.-</ecNumber>
    </recommendedName>
</protein>
<dbReference type="Pfam" id="PF06941">
    <property type="entry name" value="NT5C"/>
    <property type="match status" value="1"/>
</dbReference>
<accession>A0ABV8SIH4</accession>
<reference evidence="5" key="1">
    <citation type="journal article" date="2019" name="Int. J. Syst. Evol. Microbiol.">
        <title>The Global Catalogue of Microorganisms (GCM) 10K type strain sequencing project: providing services to taxonomists for standard genome sequencing and annotation.</title>
        <authorList>
            <consortium name="The Broad Institute Genomics Platform"/>
            <consortium name="The Broad Institute Genome Sequencing Center for Infectious Disease"/>
            <person name="Wu L."/>
            <person name="Ma J."/>
        </authorList>
    </citation>
    <scope>NUCLEOTIDE SEQUENCE [LARGE SCALE GENOMIC DNA]</scope>
    <source>
        <strain evidence="5">CGMCC 4.1641</strain>
    </source>
</reference>
<dbReference type="EC" id="3.1.3.-" evidence="3"/>
<dbReference type="Gene3D" id="3.40.50.1000">
    <property type="entry name" value="HAD superfamily/HAD-like"/>
    <property type="match status" value="1"/>
</dbReference>
<organism evidence="4 5">
    <name type="scientific">Cohnella boryungensis</name>
    <dbReference type="NCBI Taxonomy" id="768479"/>
    <lineage>
        <taxon>Bacteria</taxon>
        <taxon>Bacillati</taxon>
        <taxon>Bacillota</taxon>
        <taxon>Bacilli</taxon>
        <taxon>Bacillales</taxon>
        <taxon>Paenibacillaceae</taxon>
        <taxon>Cohnella</taxon>
    </lineage>
</organism>
<gene>
    <name evidence="4" type="ORF">ACFO1S_26965</name>
</gene>
<dbReference type="PANTHER" id="PTHR35134">
    <property type="entry name" value="NUCLEOTIDASE YQFW-RELATED"/>
    <property type="match status" value="1"/>
</dbReference>
<evidence type="ECO:0000256" key="3">
    <source>
        <dbReference type="PIRNR" id="PIRNR021362"/>
    </source>
</evidence>
<dbReference type="InterPro" id="IPR052419">
    <property type="entry name" value="5_3-deoxyribonucleotidase-like"/>
</dbReference>
<comment type="caution">
    <text evidence="4">The sequence shown here is derived from an EMBL/GenBank/DDBJ whole genome shotgun (WGS) entry which is preliminary data.</text>
</comment>
<dbReference type="InterPro" id="IPR009206">
    <property type="entry name" value="Nucleotidase_putative"/>
</dbReference>
<dbReference type="InterPro" id="IPR036412">
    <property type="entry name" value="HAD-like_sf"/>
</dbReference>
<dbReference type="Proteomes" id="UP001595755">
    <property type="component" value="Unassembled WGS sequence"/>
</dbReference>
<dbReference type="EMBL" id="JBHSED010000071">
    <property type="protein sequence ID" value="MFC4307070.1"/>
    <property type="molecule type" value="Genomic_DNA"/>
</dbReference>
<dbReference type="PIRSF" id="PIRSF021362">
    <property type="entry name" value="UCP021362_HAD"/>
    <property type="match status" value="1"/>
</dbReference>
<proteinExistence type="inferred from homology"/>
<evidence type="ECO:0000313" key="4">
    <source>
        <dbReference type="EMBL" id="MFC4307070.1"/>
    </source>
</evidence>
<dbReference type="PANTHER" id="PTHR35134:SF2">
    <property type="entry name" value="NUCLEOTIDASE YQFW-RELATED"/>
    <property type="match status" value="1"/>
</dbReference>